<dbReference type="InterPro" id="IPR017853">
    <property type="entry name" value="GH"/>
</dbReference>
<dbReference type="InterPro" id="IPR013780">
    <property type="entry name" value="Glyco_hydro_b"/>
</dbReference>
<keyword evidence="2" id="KW-0326">Glycosidase</keyword>
<dbReference type="Gene3D" id="2.60.40.1180">
    <property type="entry name" value="Golgi alpha-mannosidase II"/>
    <property type="match status" value="2"/>
</dbReference>
<keyword evidence="8" id="KW-1185">Reference proteome</keyword>
<dbReference type="InterPro" id="IPR033403">
    <property type="entry name" value="DUF5110"/>
</dbReference>
<feature type="chain" id="PRO_5047502193" evidence="3">
    <location>
        <begin position="24"/>
        <end position="881"/>
    </location>
</feature>
<evidence type="ECO:0000259" key="6">
    <source>
        <dbReference type="Pfam" id="PF21365"/>
    </source>
</evidence>
<comment type="similarity">
    <text evidence="1 2">Belongs to the glycosyl hydrolase 31 family.</text>
</comment>
<dbReference type="InterPro" id="IPR048395">
    <property type="entry name" value="Glyco_hydro_31_C"/>
</dbReference>
<dbReference type="Pfam" id="PF17137">
    <property type="entry name" value="DUF5110"/>
    <property type="match status" value="1"/>
</dbReference>
<sequence>MTKFYLHILFCFSLILCRAELFANTSKIYSGSKQIVSDNGSVVMPEKQVRFTVLTPRLIRMEWDNTGKFVDNASFTVVNRNLPQVKYTVSKSAGWFRIKTAEVELSYKSGSGKFNVNNLSIRYFAKGQKPISWKPGDVQQNNLKGTSRTLDKYDGDIHTVTGEKLTLEDGILSRDGWFFLDDSQSLLFDNSEWAWAQKRQNDGAQDWYFMAYGNNYKQALADYTKIGGKVPLPPRYAFGYWWSRYWSYSDAELKKLVSNFEKFNIPLDVLVIDMDWHLADKGGVSAEPDEFGEPKMWTGWTWNKNLFPDPPKFLEWATSKKLKTTLNLHPASGIGPHEIQYSEFVKKMDFDTTQKKFIPFLGSSKKFMNNLFDVVLNPMQKEGVSFWWLDWQQWLEDKEFKGLSNTWWLNYTFFSDMERCGDKRPMIFHRWGGLGNHRYQIGFSGDTRISWASLAYQPYFTNSASNVLYGYWSHDIGGHIFPKNSNRILDQELYTRWIQYGALSPIFRTHSTKSSFLNKEMWNFRGEYFDAQYKAIHLRYQLVPYIYTMARKTYDTGISLCRPMYYDYPNDEEAYTFENQYQFGDDMLIAPISTPMKDDYTKAKVWLPKGTDWYEWHTGTLLKGGQVVERAFSLDEYPIYIKAGAVIPMYRDVTNLQDNSGKITLGVFPGGNYQTRLYEDNGDDKKYETEYAYTSISTSKKQNSMNITISPREGSYKGMLKNKTYEVVLYGSVAPKSVLVNGKNLDRQVFNTENQGWKYRGDDLSLVISLPETLCTDKTEISILYNEGDTQLEKLINDGMSEKFKRLERFTSELKVKKNNVILPNSIGKSLGTKNMLEYYPERFGTLVREFDENYRLIPQDAKGMELRENVLNWYLGRLGL</sequence>
<dbReference type="InterPro" id="IPR051816">
    <property type="entry name" value="Glycosyl_Hydrolase_31"/>
</dbReference>
<protein>
    <submittedName>
        <fullName evidence="7">TIM-barrel domain-containing protein</fullName>
    </submittedName>
</protein>
<evidence type="ECO:0000313" key="8">
    <source>
        <dbReference type="Proteomes" id="UP001597118"/>
    </source>
</evidence>
<dbReference type="InterPro" id="IPR000322">
    <property type="entry name" value="Glyco_hydro_31_TIM"/>
</dbReference>
<reference evidence="8" key="1">
    <citation type="journal article" date="2019" name="Int. J. Syst. Evol. Microbiol.">
        <title>The Global Catalogue of Microorganisms (GCM) 10K type strain sequencing project: providing services to taxonomists for standard genome sequencing and annotation.</title>
        <authorList>
            <consortium name="The Broad Institute Genomics Platform"/>
            <consortium name="The Broad Institute Genome Sequencing Center for Infectious Disease"/>
            <person name="Wu L."/>
            <person name="Ma J."/>
        </authorList>
    </citation>
    <scope>NUCLEOTIDE SEQUENCE [LARGE SCALE GENOMIC DNA]</scope>
    <source>
        <strain evidence="8">CCUG 53762</strain>
    </source>
</reference>
<feature type="domain" description="Glycosyl hydrolase family 31 C-terminal" evidence="6">
    <location>
        <begin position="557"/>
        <end position="647"/>
    </location>
</feature>
<accession>A0ABW4IG74</accession>
<evidence type="ECO:0000256" key="2">
    <source>
        <dbReference type="RuleBase" id="RU361185"/>
    </source>
</evidence>
<feature type="domain" description="Glycoside hydrolase family 31 TIM barrel" evidence="4">
    <location>
        <begin position="231"/>
        <end position="549"/>
    </location>
</feature>
<organism evidence="7 8">
    <name type="scientific">Pseudopedobacter beijingensis</name>
    <dbReference type="NCBI Taxonomy" id="1207056"/>
    <lineage>
        <taxon>Bacteria</taxon>
        <taxon>Pseudomonadati</taxon>
        <taxon>Bacteroidota</taxon>
        <taxon>Sphingobacteriia</taxon>
        <taxon>Sphingobacteriales</taxon>
        <taxon>Sphingobacteriaceae</taxon>
        <taxon>Pseudopedobacter</taxon>
    </lineage>
</organism>
<evidence type="ECO:0000313" key="7">
    <source>
        <dbReference type="EMBL" id="MFD1631738.1"/>
    </source>
</evidence>
<dbReference type="SUPFAM" id="SSF51445">
    <property type="entry name" value="(Trans)glycosidases"/>
    <property type="match status" value="1"/>
</dbReference>
<evidence type="ECO:0000256" key="3">
    <source>
        <dbReference type="SAM" id="SignalP"/>
    </source>
</evidence>
<dbReference type="RefSeq" id="WP_379664104.1">
    <property type="nucleotide sequence ID" value="NZ_JBHUDG010000050.1"/>
</dbReference>
<keyword evidence="2" id="KW-0378">Hydrolase</keyword>
<dbReference type="EMBL" id="JBHUDG010000050">
    <property type="protein sequence ID" value="MFD1631738.1"/>
    <property type="molecule type" value="Genomic_DNA"/>
</dbReference>
<dbReference type="Gene3D" id="3.20.20.80">
    <property type="entry name" value="Glycosidases"/>
    <property type="match status" value="1"/>
</dbReference>
<proteinExistence type="inferred from homology"/>
<dbReference type="SUPFAM" id="SSF51011">
    <property type="entry name" value="Glycosyl hydrolase domain"/>
    <property type="match status" value="1"/>
</dbReference>
<dbReference type="Pfam" id="PF01055">
    <property type="entry name" value="Glyco_hydro_31_2nd"/>
    <property type="match status" value="1"/>
</dbReference>
<dbReference type="PANTHER" id="PTHR43863:SF2">
    <property type="entry name" value="MALTASE-GLUCOAMYLASE"/>
    <property type="match status" value="1"/>
</dbReference>
<keyword evidence="3" id="KW-0732">Signal</keyword>
<dbReference type="CDD" id="cd06595">
    <property type="entry name" value="GH31_u1"/>
    <property type="match status" value="1"/>
</dbReference>
<comment type="caution">
    <text evidence="7">The sequence shown here is derived from an EMBL/GenBank/DDBJ whole genome shotgun (WGS) entry which is preliminary data.</text>
</comment>
<evidence type="ECO:0000259" key="4">
    <source>
        <dbReference type="Pfam" id="PF01055"/>
    </source>
</evidence>
<dbReference type="Pfam" id="PF21365">
    <property type="entry name" value="Glyco_hydro_31_3rd"/>
    <property type="match status" value="1"/>
</dbReference>
<evidence type="ECO:0000259" key="5">
    <source>
        <dbReference type="Pfam" id="PF17137"/>
    </source>
</evidence>
<feature type="domain" description="DUF5110" evidence="5">
    <location>
        <begin position="663"/>
        <end position="731"/>
    </location>
</feature>
<evidence type="ECO:0000256" key="1">
    <source>
        <dbReference type="ARBA" id="ARBA00007806"/>
    </source>
</evidence>
<gene>
    <name evidence="7" type="ORF">ACFSAH_17830</name>
</gene>
<dbReference type="Gene3D" id="2.60.40.1760">
    <property type="entry name" value="glycosyl hydrolase (family 31)"/>
    <property type="match status" value="1"/>
</dbReference>
<feature type="signal peptide" evidence="3">
    <location>
        <begin position="1"/>
        <end position="23"/>
    </location>
</feature>
<dbReference type="Proteomes" id="UP001597118">
    <property type="component" value="Unassembled WGS sequence"/>
</dbReference>
<name>A0ABW4IG74_9SPHI</name>
<dbReference type="PANTHER" id="PTHR43863">
    <property type="entry name" value="HYDROLASE, PUTATIVE (AFU_ORTHOLOGUE AFUA_1G03140)-RELATED"/>
    <property type="match status" value="1"/>
</dbReference>